<dbReference type="EMBL" id="CP133616">
    <property type="protein sequence ID" value="WMV29821.1"/>
    <property type="molecule type" value="Genomic_DNA"/>
</dbReference>
<evidence type="ECO:0000256" key="5">
    <source>
        <dbReference type="SAM" id="MobiDB-lite"/>
    </source>
</evidence>
<feature type="region of interest" description="Disordered" evidence="5">
    <location>
        <begin position="267"/>
        <end position="335"/>
    </location>
</feature>
<dbReference type="Pfam" id="PF04434">
    <property type="entry name" value="SWIM"/>
    <property type="match status" value="1"/>
</dbReference>
<feature type="compositionally biased region" description="Basic and acidic residues" evidence="5">
    <location>
        <begin position="414"/>
        <end position="432"/>
    </location>
</feature>
<proteinExistence type="predicted"/>
<keyword evidence="2 4" id="KW-0863">Zinc-finger</keyword>
<dbReference type="SMART" id="SM00575">
    <property type="entry name" value="ZnF_PMZ"/>
    <property type="match status" value="1"/>
</dbReference>
<feature type="domain" description="SWIM-type" evidence="6">
    <location>
        <begin position="160"/>
        <end position="201"/>
    </location>
</feature>
<evidence type="ECO:0000259" key="6">
    <source>
        <dbReference type="PROSITE" id="PS50966"/>
    </source>
</evidence>
<dbReference type="Proteomes" id="UP001234989">
    <property type="component" value="Chromosome 5"/>
</dbReference>
<name>A0AAF0QUS0_SOLVR</name>
<evidence type="ECO:0000256" key="2">
    <source>
        <dbReference type="ARBA" id="ARBA00022771"/>
    </source>
</evidence>
<keyword evidence="1" id="KW-0479">Metal-binding</keyword>
<dbReference type="GO" id="GO:0008270">
    <property type="term" value="F:zinc ion binding"/>
    <property type="evidence" value="ECO:0007669"/>
    <property type="project" value="UniProtKB-KW"/>
</dbReference>
<dbReference type="InterPro" id="IPR007527">
    <property type="entry name" value="Znf_SWIM"/>
</dbReference>
<organism evidence="7 8">
    <name type="scientific">Solanum verrucosum</name>
    <dbReference type="NCBI Taxonomy" id="315347"/>
    <lineage>
        <taxon>Eukaryota</taxon>
        <taxon>Viridiplantae</taxon>
        <taxon>Streptophyta</taxon>
        <taxon>Embryophyta</taxon>
        <taxon>Tracheophyta</taxon>
        <taxon>Spermatophyta</taxon>
        <taxon>Magnoliopsida</taxon>
        <taxon>eudicotyledons</taxon>
        <taxon>Gunneridae</taxon>
        <taxon>Pentapetalae</taxon>
        <taxon>asterids</taxon>
        <taxon>lamiids</taxon>
        <taxon>Solanales</taxon>
        <taxon>Solanaceae</taxon>
        <taxon>Solanoideae</taxon>
        <taxon>Solaneae</taxon>
        <taxon>Solanum</taxon>
    </lineage>
</organism>
<evidence type="ECO:0000256" key="1">
    <source>
        <dbReference type="ARBA" id="ARBA00022723"/>
    </source>
</evidence>
<dbReference type="PANTHER" id="PTHR31973">
    <property type="entry name" value="POLYPROTEIN, PUTATIVE-RELATED"/>
    <property type="match status" value="1"/>
</dbReference>
<evidence type="ECO:0000256" key="3">
    <source>
        <dbReference type="ARBA" id="ARBA00022833"/>
    </source>
</evidence>
<dbReference type="AlphaFoldDB" id="A0AAF0QUS0"/>
<gene>
    <name evidence="7" type="ORF">MTR67_023206</name>
</gene>
<feature type="compositionally biased region" description="Basic and acidic residues" evidence="5">
    <location>
        <begin position="238"/>
        <end position="248"/>
    </location>
</feature>
<feature type="compositionally biased region" description="Polar residues" evidence="5">
    <location>
        <begin position="276"/>
        <end position="287"/>
    </location>
</feature>
<sequence length="443" mass="50958">MGQDSVKHFYPFAWAVVDRETSRTWKWFIELLRNSLDLADEEFHDQLKVMGAVSKQAAKDLVWYPAQNWCRAYFDTVCKNHSCENNFTESFNKWILEARAKPIIKMLENIRIKIMNRLQKLEEEGKNWKGDFSPYVMELYNDFNIIAQCCQVQSNGDQGYEVVEGEDRHVVNLNRKKCTCRTWDLTGIPCPHAIKAYLHDKQEPLDQGEKFWKVDPSHAMEPPEIHKLVGRPKLKRKRENDEARKREGVWSASRKGLKMTCGHCSATGHNQRRCHMSSQPAGPSNSNKIEKKPIGPSKSKRKIVVDESEDEQHVAPSSAVADKDRCEHESEDEQTIVRPKAISEARTRHQAKKIQIRPTGTRRIDFKGHDNGVSIPTNLPYSPRKLAWKGKETMTSNQLTVEKETRIGKLNAKKGKESTNSDKLTVEKEKRIGKLKAKRGGKK</sequence>
<accession>A0AAF0QUS0</accession>
<evidence type="ECO:0000313" key="8">
    <source>
        <dbReference type="Proteomes" id="UP001234989"/>
    </source>
</evidence>
<keyword evidence="8" id="KW-1185">Reference proteome</keyword>
<feature type="compositionally biased region" description="Basic residues" evidence="5">
    <location>
        <begin position="433"/>
        <end position="443"/>
    </location>
</feature>
<protein>
    <recommendedName>
        <fullName evidence="6">SWIM-type domain-containing protein</fullName>
    </recommendedName>
</protein>
<dbReference type="InterPro" id="IPR006564">
    <property type="entry name" value="Znf_PMZ"/>
</dbReference>
<evidence type="ECO:0000313" key="7">
    <source>
        <dbReference type="EMBL" id="WMV29821.1"/>
    </source>
</evidence>
<keyword evidence="3" id="KW-0862">Zinc</keyword>
<dbReference type="PANTHER" id="PTHR31973:SF189">
    <property type="entry name" value="TRANSPOSASE, MUDR, PLANT, MULE TRANSPOSASE DOMAIN PROTEIN-RELATED"/>
    <property type="match status" value="1"/>
</dbReference>
<dbReference type="PROSITE" id="PS50966">
    <property type="entry name" value="ZF_SWIM"/>
    <property type="match status" value="1"/>
</dbReference>
<reference evidence="7" key="1">
    <citation type="submission" date="2023-08" db="EMBL/GenBank/DDBJ databases">
        <title>A de novo genome assembly of Solanum verrucosum Schlechtendal, a Mexican diploid species geographically isolated from the other diploid A-genome species in potato relatives.</title>
        <authorList>
            <person name="Hosaka K."/>
        </authorList>
    </citation>
    <scope>NUCLEOTIDE SEQUENCE</scope>
    <source>
        <tissue evidence="7">Young leaves</tissue>
    </source>
</reference>
<feature type="region of interest" description="Disordered" evidence="5">
    <location>
        <begin position="404"/>
        <end position="443"/>
    </location>
</feature>
<feature type="region of interest" description="Disordered" evidence="5">
    <location>
        <begin position="232"/>
        <end position="251"/>
    </location>
</feature>
<evidence type="ECO:0000256" key="4">
    <source>
        <dbReference type="PROSITE-ProRule" id="PRU00325"/>
    </source>
</evidence>